<dbReference type="Pfam" id="PF00005">
    <property type="entry name" value="ABC_tran"/>
    <property type="match status" value="1"/>
</dbReference>
<dbReference type="Proteomes" id="UP000018211">
    <property type="component" value="Unassembled WGS sequence"/>
</dbReference>
<feature type="domain" description="ABC transporter" evidence="4">
    <location>
        <begin position="5"/>
        <end position="253"/>
    </location>
</feature>
<dbReference type="Pfam" id="PF12399">
    <property type="entry name" value="BCA_ABC_TP_C"/>
    <property type="match status" value="1"/>
</dbReference>
<accession>A0AAV2VY93</accession>
<dbReference type="FunFam" id="3.40.50.300:FF:000421">
    <property type="entry name" value="Branched-chain amino acid ABC transporter ATP-binding protein"/>
    <property type="match status" value="1"/>
</dbReference>
<dbReference type="GO" id="GO:0016887">
    <property type="term" value="F:ATP hydrolysis activity"/>
    <property type="evidence" value="ECO:0007669"/>
    <property type="project" value="InterPro"/>
</dbReference>
<dbReference type="InterPro" id="IPR027417">
    <property type="entry name" value="P-loop_NTPase"/>
</dbReference>
<dbReference type="EMBL" id="CAOF01000180">
    <property type="protein sequence ID" value="CCO49609.1"/>
    <property type="molecule type" value="Genomic_DNA"/>
</dbReference>
<comment type="caution">
    <text evidence="5">The sequence shown here is derived from an EMBL/GenBank/DDBJ whole genome shotgun (WGS) entry which is preliminary data.</text>
</comment>
<evidence type="ECO:0000256" key="2">
    <source>
        <dbReference type="ARBA" id="ARBA00022741"/>
    </source>
</evidence>
<dbReference type="SUPFAM" id="SSF52540">
    <property type="entry name" value="P-loop containing nucleoside triphosphate hydrolases"/>
    <property type="match status" value="1"/>
</dbReference>
<dbReference type="GO" id="GO:0005886">
    <property type="term" value="C:plasma membrane"/>
    <property type="evidence" value="ECO:0007669"/>
    <property type="project" value="TreeGrafter"/>
</dbReference>
<evidence type="ECO:0000313" key="6">
    <source>
        <dbReference type="Proteomes" id="UP000018211"/>
    </source>
</evidence>
<keyword evidence="2" id="KW-0547">Nucleotide-binding</keyword>
<keyword evidence="1" id="KW-0813">Transport</keyword>
<dbReference type="InterPro" id="IPR032823">
    <property type="entry name" value="BCA_ABC_TP_C"/>
</dbReference>
<sequence>MLPLLELRGVTKRFGGLSAVNNVSFSVRKGEILSVIGPNGAGKSTLFKLISSFLKTSSGEVYFRGQRISNQAPHKVARLGVVRTFQETTIFRSMTVRENIVVAHHLRSKSSLLGFFVGTKLAREDEARFKDSSDKLIEFLGIESIADEMASNLPQGHLRTLGMAIGLATEPSIILLDEPFAGMNHDETMRMVNLVKRLRDERGVTILLVEHDMPAVMKISDRLVVINFGEKIAEGTPFEIQNNPKVIEAYLGSEDAAVGM</sequence>
<proteinExistence type="predicted"/>
<reference evidence="5 6" key="1">
    <citation type="journal article" date="2013" name="ISME J.">
        <title>Comparative genomics of pathogenic lineages of Vibrio nigripulchritudo identifies virulence-associated traits.</title>
        <authorList>
            <person name="Goudenege D."/>
            <person name="Labreuche Y."/>
            <person name="Krin E."/>
            <person name="Ansquer D."/>
            <person name="Mangenot S."/>
            <person name="Calteau A."/>
            <person name="Medigue C."/>
            <person name="Mazel D."/>
            <person name="Polz M.F."/>
            <person name="Le Roux F."/>
        </authorList>
    </citation>
    <scope>NUCLEOTIDE SEQUENCE [LARGE SCALE GENOMIC DNA]</scope>
    <source>
        <strain evidence="5 6">SOn1</strain>
    </source>
</reference>
<evidence type="ECO:0000256" key="3">
    <source>
        <dbReference type="ARBA" id="ARBA00022840"/>
    </source>
</evidence>
<dbReference type="PROSITE" id="PS50893">
    <property type="entry name" value="ABC_TRANSPORTER_2"/>
    <property type="match status" value="1"/>
</dbReference>
<dbReference type="InterPro" id="IPR003439">
    <property type="entry name" value="ABC_transporter-like_ATP-bd"/>
</dbReference>
<dbReference type="RefSeq" id="WP_022613675.1">
    <property type="nucleotide sequence ID" value="NZ_LK391965.1"/>
</dbReference>
<evidence type="ECO:0000259" key="4">
    <source>
        <dbReference type="PROSITE" id="PS50893"/>
    </source>
</evidence>
<dbReference type="GO" id="GO:0005524">
    <property type="term" value="F:ATP binding"/>
    <property type="evidence" value="ECO:0007669"/>
    <property type="project" value="UniProtKB-KW"/>
</dbReference>
<dbReference type="Gene3D" id="3.40.50.300">
    <property type="entry name" value="P-loop containing nucleotide triphosphate hydrolases"/>
    <property type="match status" value="1"/>
</dbReference>
<dbReference type="InterPro" id="IPR051120">
    <property type="entry name" value="ABC_AA/LPS_Transport"/>
</dbReference>
<dbReference type="PANTHER" id="PTHR45772">
    <property type="entry name" value="CONSERVED COMPONENT OF ABC TRANSPORTER FOR NATURAL AMINO ACIDS-RELATED"/>
    <property type="match status" value="1"/>
</dbReference>
<dbReference type="PANTHER" id="PTHR45772:SF9">
    <property type="entry name" value="CONSERVED COMPONENT OF ABC TRANSPORTER FOR NATURAL AMINO ACIDS"/>
    <property type="match status" value="1"/>
</dbReference>
<dbReference type="SMART" id="SM00382">
    <property type="entry name" value="AAA"/>
    <property type="match status" value="1"/>
</dbReference>
<name>A0AAV2VY93_9VIBR</name>
<protein>
    <submittedName>
        <fullName evidence="5">Leucine/isoleucine/valine transporter subunit ATP-binding component of ABC superfamily</fullName>
    </submittedName>
</protein>
<evidence type="ECO:0000313" key="5">
    <source>
        <dbReference type="EMBL" id="CCO49609.1"/>
    </source>
</evidence>
<dbReference type="InterPro" id="IPR003593">
    <property type="entry name" value="AAA+_ATPase"/>
</dbReference>
<dbReference type="AlphaFoldDB" id="A0AAV2VY93"/>
<evidence type="ECO:0000256" key="1">
    <source>
        <dbReference type="ARBA" id="ARBA00022448"/>
    </source>
</evidence>
<keyword evidence="3 5" id="KW-0067">ATP-binding</keyword>
<gene>
    <name evidence="5" type="primary">livG</name>
    <name evidence="5" type="ORF">VIBNISOn1_840014</name>
</gene>
<organism evidence="5 6">
    <name type="scientific">Vibrio nigripulchritudo SOn1</name>
    <dbReference type="NCBI Taxonomy" id="1238450"/>
    <lineage>
        <taxon>Bacteria</taxon>
        <taxon>Pseudomonadati</taxon>
        <taxon>Pseudomonadota</taxon>
        <taxon>Gammaproteobacteria</taxon>
        <taxon>Vibrionales</taxon>
        <taxon>Vibrionaceae</taxon>
        <taxon>Vibrio</taxon>
    </lineage>
</organism>
<dbReference type="CDD" id="cd03219">
    <property type="entry name" value="ABC_Mj1267_LivG_branched"/>
    <property type="match status" value="1"/>
</dbReference>